<evidence type="ECO:0000313" key="3">
    <source>
        <dbReference type="Proteomes" id="UP001177140"/>
    </source>
</evidence>
<comment type="caution">
    <text evidence="2">The sequence shown here is derived from an EMBL/GenBank/DDBJ whole genome shotgun (WGS) entry which is preliminary data.</text>
</comment>
<dbReference type="InterPro" id="IPR036869">
    <property type="entry name" value="J_dom_sf"/>
</dbReference>
<dbReference type="PROSITE" id="PS50076">
    <property type="entry name" value="DNAJ_2"/>
    <property type="match status" value="1"/>
</dbReference>
<sequence length="168" mass="18406">MDHYEVLGLDKNATKSEIREAYKKLALKYHPDKHFKSSQEARDEATRKFTQVSEAYNVLIDDQKRAIYHLRSASAASVCGTDGHVFRGTDGCASGRYAFNVNPPRYSPKTNSEPLKKTEKTDHKTPIFKAFGTFNGLEVTSRGVICFGGFVLAGALAVGSAVANKLAS</sequence>
<dbReference type="GO" id="GO:0005634">
    <property type="term" value="C:nucleus"/>
    <property type="evidence" value="ECO:0007669"/>
    <property type="project" value="TreeGrafter"/>
</dbReference>
<accession>A0AA41VZZ8</accession>
<keyword evidence="3" id="KW-1185">Reference proteome</keyword>
<dbReference type="GO" id="GO:0044183">
    <property type="term" value="F:protein folding chaperone"/>
    <property type="evidence" value="ECO:0007669"/>
    <property type="project" value="TreeGrafter"/>
</dbReference>
<gene>
    <name evidence="2" type="ORF">MKW94_008260</name>
</gene>
<dbReference type="CDD" id="cd06257">
    <property type="entry name" value="DnaJ"/>
    <property type="match status" value="1"/>
</dbReference>
<dbReference type="InterPro" id="IPR018253">
    <property type="entry name" value="DnaJ_domain_CS"/>
</dbReference>
<dbReference type="GO" id="GO:0051082">
    <property type="term" value="F:unfolded protein binding"/>
    <property type="evidence" value="ECO:0007669"/>
    <property type="project" value="TreeGrafter"/>
</dbReference>
<dbReference type="SMART" id="SM00271">
    <property type="entry name" value="DnaJ"/>
    <property type="match status" value="1"/>
</dbReference>
<name>A0AA41VZZ8_PAPNU</name>
<dbReference type="PRINTS" id="PR00625">
    <property type="entry name" value="JDOMAIN"/>
</dbReference>
<protein>
    <recommendedName>
        <fullName evidence="1">J domain-containing protein</fullName>
    </recommendedName>
</protein>
<dbReference type="GO" id="GO:0005737">
    <property type="term" value="C:cytoplasm"/>
    <property type="evidence" value="ECO:0007669"/>
    <property type="project" value="TreeGrafter"/>
</dbReference>
<proteinExistence type="predicted"/>
<evidence type="ECO:0000259" key="1">
    <source>
        <dbReference type="PROSITE" id="PS50076"/>
    </source>
</evidence>
<dbReference type="PANTHER" id="PTHR43948:SF10">
    <property type="entry name" value="MRJ, ISOFORM E"/>
    <property type="match status" value="1"/>
</dbReference>
<dbReference type="SUPFAM" id="SSF46565">
    <property type="entry name" value="Chaperone J-domain"/>
    <property type="match status" value="1"/>
</dbReference>
<dbReference type="Pfam" id="PF00226">
    <property type="entry name" value="DnaJ"/>
    <property type="match status" value="1"/>
</dbReference>
<dbReference type="Proteomes" id="UP001177140">
    <property type="component" value="Unassembled WGS sequence"/>
</dbReference>
<organism evidence="2 3">
    <name type="scientific">Papaver nudicaule</name>
    <name type="common">Iceland poppy</name>
    <dbReference type="NCBI Taxonomy" id="74823"/>
    <lineage>
        <taxon>Eukaryota</taxon>
        <taxon>Viridiplantae</taxon>
        <taxon>Streptophyta</taxon>
        <taxon>Embryophyta</taxon>
        <taxon>Tracheophyta</taxon>
        <taxon>Spermatophyta</taxon>
        <taxon>Magnoliopsida</taxon>
        <taxon>Ranunculales</taxon>
        <taxon>Papaveraceae</taxon>
        <taxon>Papaveroideae</taxon>
        <taxon>Papaver</taxon>
    </lineage>
</organism>
<dbReference type="GO" id="GO:0051087">
    <property type="term" value="F:protein-folding chaperone binding"/>
    <property type="evidence" value="ECO:0007669"/>
    <property type="project" value="TreeGrafter"/>
</dbReference>
<dbReference type="Gene3D" id="1.10.287.110">
    <property type="entry name" value="DnaJ domain"/>
    <property type="match status" value="1"/>
</dbReference>
<dbReference type="PROSITE" id="PS00636">
    <property type="entry name" value="DNAJ_1"/>
    <property type="match status" value="1"/>
</dbReference>
<dbReference type="AlphaFoldDB" id="A0AA41VZZ8"/>
<evidence type="ECO:0000313" key="2">
    <source>
        <dbReference type="EMBL" id="MCL7050523.1"/>
    </source>
</evidence>
<dbReference type="EMBL" id="JAJJMA010328818">
    <property type="protein sequence ID" value="MCL7050523.1"/>
    <property type="molecule type" value="Genomic_DNA"/>
</dbReference>
<dbReference type="PANTHER" id="PTHR43948">
    <property type="entry name" value="DNAJ HOMOLOG SUBFAMILY B"/>
    <property type="match status" value="1"/>
</dbReference>
<dbReference type="InterPro" id="IPR001623">
    <property type="entry name" value="DnaJ_domain"/>
</dbReference>
<feature type="domain" description="J" evidence="1">
    <location>
        <begin position="2"/>
        <end position="72"/>
    </location>
</feature>
<reference evidence="2" key="1">
    <citation type="submission" date="2022-03" db="EMBL/GenBank/DDBJ databases">
        <title>A functionally conserved STORR gene fusion in Papaver species that diverged 16.8 million years ago.</title>
        <authorList>
            <person name="Catania T."/>
        </authorList>
    </citation>
    <scope>NUCLEOTIDE SEQUENCE</scope>
    <source>
        <strain evidence="2">S-191538</strain>
    </source>
</reference>